<dbReference type="Pfam" id="PF07745">
    <property type="entry name" value="Glyco_hydro_53"/>
    <property type="match status" value="2"/>
</dbReference>
<dbReference type="SMR" id="G4Z740"/>
<evidence type="ECO:0000313" key="7">
    <source>
        <dbReference type="EMBL" id="EGZ21792.1"/>
    </source>
</evidence>
<gene>
    <name evidence="7" type="ORF">PHYSODRAFT_329699</name>
</gene>
<organism evidence="7 8">
    <name type="scientific">Phytophthora sojae (strain P6497)</name>
    <name type="common">Soybean stem and root rot agent</name>
    <name type="synonym">Phytophthora megasperma f. sp. glycines</name>
    <dbReference type="NCBI Taxonomy" id="1094619"/>
    <lineage>
        <taxon>Eukaryota</taxon>
        <taxon>Sar</taxon>
        <taxon>Stramenopiles</taxon>
        <taxon>Oomycota</taxon>
        <taxon>Peronosporomycetes</taxon>
        <taxon>Peronosporales</taxon>
        <taxon>Peronosporaceae</taxon>
        <taxon>Phytophthora</taxon>
    </lineage>
</organism>
<feature type="signal peptide" evidence="6">
    <location>
        <begin position="1"/>
        <end position="23"/>
    </location>
</feature>
<proteinExistence type="inferred from homology"/>
<keyword evidence="5 7" id="KW-0326">Glycosidase</keyword>
<evidence type="ECO:0000256" key="1">
    <source>
        <dbReference type="ARBA" id="ARBA00001695"/>
    </source>
</evidence>
<dbReference type="EMBL" id="JH159153">
    <property type="protein sequence ID" value="EGZ21792.1"/>
    <property type="molecule type" value="Genomic_DNA"/>
</dbReference>
<dbReference type="InParanoid" id="G4Z740"/>
<keyword evidence="6" id="KW-0732">Signal</keyword>
<dbReference type="KEGG" id="psoj:PHYSODRAFT_329699"/>
<protein>
    <recommendedName>
        <fullName evidence="3">arabinogalactan endo-beta-1,4-galactanase</fullName>
        <ecNumber evidence="3">3.2.1.89</ecNumber>
    </recommendedName>
</protein>
<dbReference type="GO" id="GO:0045490">
    <property type="term" value="P:pectin catabolic process"/>
    <property type="evidence" value="ECO:0007669"/>
    <property type="project" value="TreeGrafter"/>
</dbReference>
<evidence type="ECO:0000256" key="4">
    <source>
        <dbReference type="ARBA" id="ARBA00022801"/>
    </source>
</evidence>
<dbReference type="PANTHER" id="PTHR34983:SF1">
    <property type="entry name" value="ARABINOGALACTAN ENDO-BETA-1,4-GALACTANASE A"/>
    <property type="match status" value="1"/>
</dbReference>
<evidence type="ECO:0000256" key="2">
    <source>
        <dbReference type="ARBA" id="ARBA00010687"/>
    </source>
</evidence>
<sequence length="330" mass="35274">MSSRSPLLCVVAFTALLMNEVQALTKGHDLSSVRLVEKEQGAVWYNTKGKGTPIEDILGSGGMDSVRLRTWTSTLLQGGLGYKIYLDMHFSDTWADPTKQATPTSFNAASVTTLAASARAYVSSTLKSFTAAGVTLDIVSLGNEITYGFMWPTGKISSGNYANFATLWKAARQGVNDAVAAGTPKPKVMIHIDNGWKYTTVSSFFSGLFATGTVSTSDVDVFGFSFYPISALNTSLTQIAGEYNKPLYNVSLSADYPVSPEGQVQWVKAIEEVLEGLPNGLGAGIYYWEPAYIKVASLGSSCQSALLFDVDWGNASQANATALSSVDMFA</sequence>
<evidence type="ECO:0000256" key="6">
    <source>
        <dbReference type="SAM" id="SignalP"/>
    </source>
</evidence>
<comment type="catalytic activity">
    <reaction evidence="1">
        <text>The enzyme specifically hydrolyzes (1-&gt;4)-beta-D-galactosidic linkages in type I arabinogalactans.</text>
        <dbReference type="EC" id="3.2.1.89"/>
    </reaction>
</comment>
<feature type="chain" id="PRO_5025462797" description="arabinogalactan endo-beta-1,4-galactanase" evidence="6">
    <location>
        <begin position="24"/>
        <end position="330"/>
    </location>
</feature>
<dbReference type="Gene3D" id="3.20.20.80">
    <property type="entry name" value="Glycosidases"/>
    <property type="match status" value="1"/>
</dbReference>
<dbReference type="GO" id="GO:0015926">
    <property type="term" value="F:glucosidase activity"/>
    <property type="evidence" value="ECO:0007669"/>
    <property type="project" value="InterPro"/>
</dbReference>
<dbReference type="EC" id="3.2.1.89" evidence="3"/>
<keyword evidence="8" id="KW-1185">Reference proteome</keyword>
<evidence type="ECO:0000256" key="3">
    <source>
        <dbReference type="ARBA" id="ARBA00012556"/>
    </source>
</evidence>
<dbReference type="STRING" id="1094619.G4Z740"/>
<dbReference type="RefSeq" id="XP_009524509.1">
    <property type="nucleotide sequence ID" value="XM_009526214.1"/>
</dbReference>
<comment type="similarity">
    <text evidence="2">Belongs to the glycosyl hydrolase 53 family.</text>
</comment>
<accession>G4Z740</accession>
<keyword evidence="4 7" id="KW-0378">Hydrolase</keyword>
<dbReference type="InterPro" id="IPR011683">
    <property type="entry name" value="Glyco_hydro_53"/>
</dbReference>
<dbReference type="GO" id="GO:0031218">
    <property type="term" value="F:arabinogalactan endo-1,4-beta-galactosidase activity"/>
    <property type="evidence" value="ECO:0007669"/>
    <property type="project" value="UniProtKB-EC"/>
</dbReference>
<dbReference type="AlphaFoldDB" id="G4Z740"/>
<evidence type="ECO:0000313" key="8">
    <source>
        <dbReference type="Proteomes" id="UP000002640"/>
    </source>
</evidence>
<evidence type="ECO:0000256" key="5">
    <source>
        <dbReference type="ARBA" id="ARBA00023295"/>
    </source>
</evidence>
<reference evidence="7 8" key="1">
    <citation type="journal article" date="2006" name="Science">
        <title>Phytophthora genome sequences uncover evolutionary origins and mechanisms of pathogenesis.</title>
        <authorList>
            <person name="Tyler B.M."/>
            <person name="Tripathy S."/>
            <person name="Zhang X."/>
            <person name="Dehal P."/>
            <person name="Jiang R.H."/>
            <person name="Aerts A."/>
            <person name="Arredondo F.D."/>
            <person name="Baxter L."/>
            <person name="Bensasson D."/>
            <person name="Beynon J.L."/>
            <person name="Chapman J."/>
            <person name="Damasceno C.M."/>
            <person name="Dorrance A.E."/>
            <person name="Dou D."/>
            <person name="Dickerman A.W."/>
            <person name="Dubchak I.L."/>
            <person name="Garbelotto M."/>
            <person name="Gijzen M."/>
            <person name="Gordon S.G."/>
            <person name="Govers F."/>
            <person name="Grunwald N.J."/>
            <person name="Huang W."/>
            <person name="Ivors K.L."/>
            <person name="Jones R.W."/>
            <person name="Kamoun S."/>
            <person name="Krampis K."/>
            <person name="Lamour K.H."/>
            <person name="Lee M.K."/>
            <person name="McDonald W.H."/>
            <person name="Medina M."/>
            <person name="Meijer H.J."/>
            <person name="Nordberg E.K."/>
            <person name="Maclean D.J."/>
            <person name="Ospina-Giraldo M.D."/>
            <person name="Morris P.F."/>
            <person name="Phuntumart V."/>
            <person name="Putnam N.H."/>
            <person name="Rash S."/>
            <person name="Rose J.K."/>
            <person name="Sakihama Y."/>
            <person name="Salamov A.A."/>
            <person name="Savidor A."/>
            <person name="Scheuring C.F."/>
            <person name="Smith B.M."/>
            <person name="Sobral B.W."/>
            <person name="Terry A."/>
            <person name="Torto-Alalibo T.A."/>
            <person name="Win J."/>
            <person name="Xu Z."/>
            <person name="Zhang H."/>
            <person name="Grigoriev I.V."/>
            <person name="Rokhsar D.S."/>
            <person name="Boore J.L."/>
        </authorList>
    </citation>
    <scope>NUCLEOTIDE SEQUENCE [LARGE SCALE GENOMIC DNA]</scope>
    <source>
        <strain evidence="7 8">P6497</strain>
    </source>
</reference>
<name>G4Z740_PHYSP</name>
<dbReference type="PANTHER" id="PTHR34983">
    <property type="entry name" value="ARABINOGALACTAN ENDO-BETA-1,4-GALACTANASE A"/>
    <property type="match status" value="1"/>
</dbReference>
<dbReference type="GeneID" id="20645980"/>
<dbReference type="SUPFAM" id="SSF51445">
    <property type="entry name" value="(Trans)glycosidases"/>
    <property type="match status" value="1"/>
</dbReference>
<dbReference type="Proteomes" id="UP000002640">
    <property type="component" value="Unassembled WGS sequence"/>
</dbReference>
<dbReference type="InterPro" id="IPR017853">
    <property type="entry name" value="GH"/>
</dbReference>